<dbReference type="Gene3D" id="2.10.70.10">
    <property type="entry name" value="Complement Module, domain 1"/>
    <property type="match status" value="1"/>
</dbReference>
<feature type="signal peptide" evidence="14">
    <location>
        <begin position="1"/>
        <end position="21"/>
    </location>
</feature>
<organism evidence="18 19">
    <name type="scientific">Nasonia vitripennis</name>
    <name type="common">Parasitic wasp</name>
    <dbReference type="NCBI Taxonomy" id="7425"/>
    <lineage>
        <taxon>Eukaryota</taxon>
        <taxon>Metazoa</taxon>
        <taxon>Ecdysozoa</taxon>
        <taxon>Arthropoda</taxon>
        <taxon>Hexapoda</taxon>
        <taxon>Insecta</taxon>
        <taxon>Pterygota</taxon>
        <taxon>Neoptera</taxon>
        <taxon>Endopterygota</taxon>
        <taxon>Hymenoptera</taxon>
        <taxon>Apocrita</taxon>
        <taxon>Proctotrupomorpha</taxon>
        <taxon>Chalcidoidea</taxon>
        <taxon>Pteromalidae</taxon>
        <taxon>Pteromalinae</taxon>
        <taxon>Nasonia</taxon>
    </lineage>
</organism>
<feature type="disulfide bond" evidence="12">
    <location>
        <begin position="86"/>
        <end position="101"/>
    </location>
</feature>
<evidence type="ECO:0000256" key="8">
    <source>
        <dbReference type="ARBA" id="ARBA00022989"/>
    </source>
</evidence>
<comment type="caution">
    <text evidence="13">Lacks conserved residue(s) required for the propagation of feature annotation.</text>
</comment>
<feature type="chain" id="PRO_5029586353" evidence="14">
    <location>
        <begin position="22"/>
        <end position="717"/>
    </location>
</feature>
<dbReference type="InterPro" id="IPR023415">
    <property type="entry name" value="LDLR_class-A_CS"/>
</dbReference>
<dbReference type="GO" id="GO:0012505">
    <property type="term" value="C:endomembrane system"/>
    <property type="evidence" value="ECO:0007669"/>
    <property type="project" value="UniProtKB-SubCell"/>
</dbReference>
<accession>A0A7M7LTR4</accession>
<dbReference type="PROSITE" id="PS01209">
    <property type="entry name" value="LDLRA_1"/>
    <property type="match status" value="1"/>
</dbReference>
<feature type="disulfide bond" evidence="12">
    <location>
        <begin position="74"/>
        <end position="92"/>
    </location>
</feature>
<evidence type="ECO:0000256" key="9">
    <source>
        <dbReference type="ARBA" id="ARBA00023136"/>
    </source>
</evidence>
<dbReference type="Proteomes" id="UP000002358">
    <property type="component" value="Chromosome 1"/>
</dbReference>
<dbReference type="SUPFAM" id="SSF57424">
    <property type="entry name" value="LDL receptor-like module"/>
    <property type="match status" value="6"/>
</dbReference>
<feature type="domain" description="G-protein coupled receptors family 2 profile 1" evidence="15">
    <location>
        <begin position="359"/>
        <end position="435"/>
    </location>
</feature>
<dbReference type="GO" id="GO:0005576">
    <property type="term" value="C:extracellular region"/>
    <property type="evidence" value="ECO:0007669"/>
    <property type="project" value="UniProtKB-SubCell"/>
</dbReference>
<evidence type="ECO:0000256" key="10">
    <source>
        <dbReference type="ARBA" id="ARBA00023157"/>
    </source>
</evidence>
<dbReference type="Gene3D" id="4.10.400.10">
    <property type="entry name" value="Low-density Lipoprotein Receptor"/>
    <property type="match status" value="6"/>
</dbReference>
<dbReference type="SMART" id="SM00192">
    <property type="entry name" value="LDLa"/>
    <property type="match status" value="6"/>
</dbReference>
<dbReference type="GO" id="GO:0004252">
    <property type="term" value="F:serine-type endopeptidase activity"/>
    <property type="evidence" value="ECO:0007669"/>
    <property type="project" value="InterPro"/>
</dbReference>
<evidence type="ECO:0000256" key="6">
    <source>
        <dbReference type="ARBA" id="ARBA00022729"/>
    </source>
</evidence>
<evidence type="ECO:0000256" key="5">
    <source>
        <dbReference type="ARBA" id="ARBA00022692"/>
    </source>
</evidence>
<evidence type="ECO:0000259" key="17">
    <source>
        <dbReference type="PROSITE" id="PS50923"/>
    </source>
</evidence>
<comment type="subcellular location">
    <subcellularLocation>
        <location evidence="2">Endomembrane system</location>
    </subcellularLocation>
    <subcellularLocation>
        <location evidence="1">Membrane</location>
        <topology evidence="1">Single-pass membrane protein</topology>
    </subcellularLocation>
    <subcellularLocation>
        <location evidence="3">Secreted</location>
    </subcellularLocation>
</comment>
<dbReference type="PRINTS" id="PR00261">
    <property type="entry name" value="LDLRECEPTOR"/>
</dbReference>
<evidence type="ECO:0000256" key="3">
    <source>
        <dbReference type="ARBA" id="ARBA00004613"/>
    </source>
</evidence>
<dbReference type="FunFam" id="4.10.400.10:FF:000065">
    <property type="entry name" value="Transmembrane protease serine 7"/>
    <property type="match status" value="1"/>
</dbReference>
<keyword evidence="5" id="KW-0812">Transmembrane</keyword>
<dbReference type="OrthoDB" id="6147874at2759"/>
<dbReference type="InterPro" id="IPR001254">
    <property type="entry name" value="Trypsin_dom"/>
</dbReference>
<dbReference type="SUPFAM" id="SSF50494">
    <property type="entry name" value="Trypsin-like serine proteases"/>
    <property type="match status" value="1"/>
</dbReference>
<feature type="disulfide bond" evidence="12">
    <location>
        <begin position="67"/>
        <end position="79"/>
    </location>
</feature>
<dbReference type="Gene3D" id="2.40.10.10">
    <property type="entry name" value="Trypsin-like serine proteases"/>
    <property type="match status" value="1"/>
</dbReference>
<dbReference type="EnsemblMetazoa" id="XM_008204159">
    <property type="protein sequence ID" value="XP_008202381"/>
    <property type="gene ID" value="LOC100115863"/>
</dbReference>
<dbReference type="InterPro" id="IPR001879">
    <property type="entry name" value="GPCR_2_extracellular_dom"/>
</dbReference>
<feature type="disulfide bond" evidence="12">
    <location>
        <begin position="242"/>
        <end position="254"/>
    </location>
</feature>
<dbReference type="InterPro" id="IPR050685">
    <property type="entry name" value="LDLR"/>
</dbReference>
<evidence type="ECO:0000256" key="2">
    <source>
        <dbReference type="ARBA" id="ARBA00004308"/>
    </source>
</evidence>
<evidence type="ECO:0000313" key="18">
    <source>
        <dbReference type="EnsemblMetazoa" id="XP_008202381"/>
    </source>
</evidence>
<keyword evidence="10 12" id="KW-1015">Disulfide bond</keyword>
<dbReference type="FunFam" id="2.40.10.10:FF:000054">
    <property type="entry name" value="Complement C1r subcomponent"/>
    <property type="match status" value="1"/>
</dbReference>
<dbReference type="InterPro" id="IPR009003">
    <property type="entry name" value="Peptidase_S1_PA"/>
</dbReference>
<evidence type="ECO:0000313" key="19">
    <source>
        <dbReference type="Proteomes" id="UP000002358"/>
    </source>
</evidence>
<keyword evidence="8" id="KW-1133">Transmembrane helix</keyword>
<dbReference type="GO" id="GO:0004930">
    <property type="term" value="F:G protein-coupled receptor activity"/>
    <property type="evidence" value="ECO:0007669"/>
    <property type="project" value="InterPro"/>
</dbReference>
<evidence type="ECO:0000256" key="13">
    <source>
        <dbReference type="PROSITE-ProRule" id="PRU00302"/>
    </source>
</evidence>
<dbReference type="Pfam" id="PF00089">
    <property type="entry name" value="Trypsin"/>
    <property type="match status" value="1"/>
</dbReference>
<feature type="domain" description="Sushi" evidence="17">
    <location>
        <begin position="370"/>
        <end position="429"/>
    </location>
</feature>
<dbReference type="InterPro" id="IPR002172">
    <property type="entry name" value="LDrepeatLR_classA_rpt"/>
</dbReference>
<dbReference type="InterPro" id="IPR035976">
    <property type="entry name" value="Sushi/SCR/CCP_sf"/>
</dbReference>
<keyword evidence="7" id="KW-0677">Repeat</keyword>
<dbReference type="PROSITE" id="PS50227">
    <property type="entry name" value="G_PROTEIN_RECEP_F2_3"/>
    <property type="match status" value="1"/>
</dbReference>
<feature type="domain" description="Peptidase S1" evidence="16">
    <location>
        <begin position="442"/>
        <end position="693"/>
    </location>
</feature>
<dbReference type="GO" id="GO:0006508">
    <property type="term" value="P:proteolysis"/>
    <property type="evidence" value="ECO:0007669"/>
    <property type="project" value="InterPro"/>
</dbReference>
<dbReference type="GeneID" id="100115863"/>
<keyword evidence="6 14" id="KW-0732">Signal</keyword>
<dbReference type="FunCoup" id="A0A7M7LTR4">
    <property type="interactions" value="65"/>
</dbReference>
<keyword evidence="19" id="KW-1185">Reference proteome</keyword>
<evidence type="ECO:0000256" key="11">
    <source>
        <dbReference type="ARBA" id="ARBA00023180"/>
    </source>
</evidence>
<evidence type="ECO:0000259" key="16">
    <source>
        <dbReference type="PROSITE" id="PS50240"/>
    </source>
</evidence>
<dbReference type="Pfam" id="PF00057">
    <property type="entry name" value="Ldl_recept_a"/>
    <property type="match status" value="5"/>
</dbReference>
<dbReference type="KEGG" id="nvi:100115863"/>
<keyword evidence="9" id="KW-0472">Membrane</keyword>
<dbReference type="GO" id="GO:0016192">
    <property type="term" value="P:vesicle-mediated transport"/>
    <property type="evidence" value="ECO:0007669"/>
    <property type="project" value="UniProtKB-ARBA"/>
</dbReference>
<reference evidence="18" key="1">
    <citation type="submission" date="2021-01" db="UniProtKB">
        <authorList>
            <consortium name="EnsemblMetazoa"/>
        </authorList>
    </citation>
    <scope>IDENTIFICATION</scope>
</reference>
<dbReference type="AlphaFoldDB" id="A0A7M7LTR4"/>
<dbReference type="PROSITE" id="PS50923">
    <property type="entry name" value="SUSHI"/>
    <property type="match status" value="1"/>
</dbReference>
<dbReference type="PROSITE" id="PS00134">
    <property type="entry name" value="TRYPSIN_HIS"/>
    <property type="match status" value="1"/>
</dbReference>
<dbReference type="SMART" id="SM00020">
    <property type="entry name" value="Tryp_SPc"/>
    <property type="match status" value="1"/>
</dbReference>
<evidence type="ECO:0000256" key="4">
    <source>
        <dbReference type="ARBA" id="ARBA00022525"/>
    </source>
</evidence>
<evidence type="ECO:0000256" key="12">
    <source>
        <dbReference type="PROSITE-ProRule" id="PRU00124"/>
    </source>
</evidence>
<keyword evidence="11" id="KW-0325">Glycoprotein</keyword>
<feature type="disulfide bond" evidence="12">
    <location>
        <begin position="249"/>
        <end position="267"/>
    </location>
</feature>
<dbReference type="FunFam" id="2.40.10.10:FF:000068">
    <property type="entry name" value="transmembrane protease serine 2"/>
    <property type="match status" value="1"/>
</dbReference>
<dbReference type="CDD" id="cd00190">
    <property type="entry name" value="Tryp_SPc"/>
    <property type="match status" value="1"/>
</dbReference>
<evidence type="ECO:0000259" key="15">
    <source>
        <dbReference type="PROSITE" id="PS50227"/>
    </source>
</evidence>
<feature type="disulfide bond" evidence="12">
    <location>
        <begin position="149"/>
        <end position="161"/>
    </location>
</feature>
<dbReference type="InterPro" id="IPR036055">
    <property type="entry name" value="LDL_receptor-like_sf"/>
</dbReference>
<dbReference type="PANTHER" id="PTHR24270">
    <property type="entry name" value="LOW-DENSITY LIPOPROTEIN RECEPTOR-RELATED"/>
    <property type="match status" value="1"/>
</dbReference>
<evidence type="ECO:0000256" key="7">
    <source>
        <dbReference type="ARBA" id="ARBA00022737"/>
    </source>
</evidence>
<dbReference type="SMR" id="A0A7M7LTR4"/>
<evidence type="ECO:0000256" key="14">
    <source>
        <dbReference type="SAM" id="SignalP"/>
    </source>
</evidence>
<dbReference type="InterPro" id="IPR018114">
    <property type="entry name" value="TRYPSIN_HIS"/>
</dbReference>
<name>A0A7M7LTR4_NASVI</name>
<feature type="disulfide bond" evidence="12">
    <location>
        <begin position="156"/>
        <end position="174"/>
    </location>
</feature>
<dbReference type="SUPFAM" id="SSF57535">
    <property type="entry name" value="Complement control module/SCR domain"/>
    <property type="match status" value="1"/>
</dbReference>
<dbReference type="SMART" id="SM00032">
    <property type="entry name" value="CCP"/>
    <property type="match status" value="2"/>
</dbReference>
<dbReference type="PROSITE" id="PS50240">
    <property type="entry name" value="TRYPSIN_DOM"/>
    <property type="match status" value="1"/>
</dbReference>
<dbReference type="InterPro" id="IPR043504">
    <property type="entry name" value="Peptidase_S1_PA_chymotrypsin"/>
</dbReference>
<dbReference type="RefSeq" id="XP_008202381.1">
    <property type="nucleotide sequence ID" value="XM_008204159.2"/>
</dbReference>
<proteinExistence type="predicted"/>
<dbReference type="CDD" id="cd00033">
    <property type="entry name" value="CCP"/>
    <property type="match status" value="1"/>
</dbReference>
<dbReference type="PROSITE" id="PS50068">
    <property type="entry name" value="LDLRA_2"/>
    <property type="match status" value="5"/>
</dbReference>
<dbReference type="PANTHER" id="PTHR24270:SF62">
    <property type="entry name" value="LOW-DENSITY LIPOPROTEIN RECEPTOR-RELATED PROTEIN 2"/>
    <property type="match status" value="1"/>
</dbReference>
<keyword evidence="4" id="KW-0964">Secreted</keyword>
<dbReference type="InterPro" id="IPR000436">
    <property type="entry name" value="Sushi_SCR_CCP_dom"/>
</dbReference>
<keyword evidence="13" id="KW-0768">Sushi</keyword>
<dbReference type="CDD" id="cd00112">
    <property type="entry name" value="LDLa"/>
    <property type="match status" value="5"/>
</dbReference>
<sequence>MTRVLKLVFLTLVLQGTPNYAEFIKEEAPPFICIDGSEISLTNVCDGLPHCADSSDETTKLCHHVVCPVATFRCAYGACIARSGRCNGFVDCVDGSDELYCDDDSDCRDQKFRCPTSSECISSAHVCDGIQDCAGGGDENAEICRDYVCPEHAFQCSYGGCVHQEVVCDGIKDCIDATDETESMCAAANCKAEDCERYACGYDEFSCENVRQCIPLSRLCDGTHQCRDASDEKSETCKSRSCPEGHFRCEYGACVPESSRCNGQANCHDWSDEDEKTCGVAALPAGACRLPAATPGTHYAVKGNCERCRPGHAVPEFTRLDYGCHGNASQLEGPSSVHCQANRWLPALPVCLNADDSIRCPVVVAPGAIKRCEVMWGPEVGWTSCEQATPIGTRLAMDCREFYQRERGSSHITCLHDGTWSQAPLSCRPVCGVGSSSSTALIVRGWEASDAELFPWHATLFSHENGSWNFFCGGTLIAESVVLTAGHCVWKTDPSTVRVVLASRSSDFANRSEQSQVRDVERIELQDSYHDHEGNYGSDLALLILKEPASINARVLPACVDWSNEYDINRRAGEIGFISGMGVTENDTFSATLRLVSAQVVGDSECRARETRDFRKYLTYTSFCAGWANGTGVCNGDSGGGFLLRRPNSSLWDVHGIVSLSPRRLGANFCDPNYYTVFTRVSAYVDWIKDIVRSISVSEASKFHASFFPNTDNVEFD</sequence>
<dbReference type="InParanoid" id="A0A7M7LTR4"/>
<evidence type="ECO:0000256" key="1">
    <source>
        <dbReference type="ARBA" id="ARBA00004167"/>
    </source>
</evidence>
<protein>
    <submittedName>
        <fullName evidence="18">Uncharacterized protein</fullName>
    </submittedName>
</protein>
<dbReference type="GO" id="GO:0005886">
    <property type="term" value="C:plasma membrane"/>
    <property type="evidence" value="ECO:0007669"/>
    <property type="project" value="TreeGrafter"/>
</dbReference>